<accession>A0A5B7INK4</accession>
<comment type="caution">
    <text evidence="1">The sequence shown here is derived from an EMBL/GenBank/DDBJ whole genome shotgun (WGS) entry which is preliminary data.</text>
</comment>
<protein>
    <submittedName>
        <fullName evidence="1">Uncharacterized protein</fullName>
    </submittedName>
</protein>
<reference evidence="1 2" key="1">
    <citation type="submission" date="2019-05" db="EMBL/GenBank/DDBJ databases">
        <title>Another draft genome of Portunus trituberculatus and its Hox gene families provides insights of decapod evolution.</title>
        <authorList>
            <person name="Jeong J.-H."/>
            <person name="Song I."/>
            <person name="Kim S."/>
            <person name="Choi T."/>
            <person name="Kim D."/>
            <person name="Ryu S."/>
            <person name="Kim W."/>
        </authorList>
    </citation>
    <scope>NUCLEOTIDE SEQUENCE [LARGE SCALE GENOMIC DNA]</scope>
    <source>
        <tissue evidence="1">Muscle</tissue>
    </source>
</reference>
<dbReference type="AlphaFoldDB" id="A0A5B7INK4"/>
<dbReference type="Proteomes" id="UP000324222">
    <property type="component" value="Unassembled WGS sequence"/>
</dbReference>
<evidence type="ECO:0000313" key="1">
    <source>
        <dbReference type="EMBL" id="MPC87051.1"/>
    </source>
</evidence>
<proteinExistence type="predicted"/>
<gene>
    <name evidence="1" type="ORF">E2C01_081899</name>
</gene>
<dbReference type="OrthoDB" id="6382066at2759"/>
<organism evidence="1 2">
    <name type="scientific">Portunus trituberculatus</name>
    <name type="common">Swimming crab</name>
    <name type="synonym">Neptunus trituberculatus</name>
    <dbReference type="NCBI Taxonomy" id="210409"/>
    <lineage>
        <taxon>Eukaryota</taxon>
        <taxon>Metazoa</taxon>
        <taxon>Ecdysozoa</taxon>
        <taxon>Arthropoda</taxon>
        <taxon>Crustacea</taxon>
        <taxon>Multicrustacea</taxon>
        <taxon>Malacostraca</taxon>
        <taxon>Eumalacostraca</taxon>
        <taxon>Eucarida</taxon>
        <taxon>Decapoda</taxon>
        <taxon>Pleocyemata</taxon>
        <taxon>Brachyura</taxon>
        <taxon>Eubrachyura</taxon>
        <taxon>Portunoidea</taxon>
        <taxon>Portunidae</taxon>
        <taxon>Portuninae</taxon>
        <taxon>Portunus</taxon>
    </lineage>
</organism>
<dbReference type="EMBL" id="VSRR010073373">
    <property type="protein sequence ID" value="MPC87051.1"/>
    <property type="molecule type" value="Genomic_DNA"/>
</dbReference>
<keyword evidence="2" id="KW-1185">Reference proteome</keyword>
<name>A0A5B7INK4_PORTR</name>
<sequence length="162" mass="18006">MRDSMMCGNAARMTQSQLEGMKKEDVMAYLDNLVNEDLNTGKAKVILAKVKENKELKDMSSKELASLKNAWEGLSKQDVKNLPTLTATENLEVLYQLGMTKMLPDDVAKTHTTTPQMAALRDKIVAEKSPGEMSVTDVFLLGDIICHFNQSQTSKIPKDVIK</sequence>
<evidence type="ECO:0000313" key="2">
    <source>
        <dbReference type="Proteomes" id="UP000324222"/>
    </source>
</evidence>